<evidence type="ECO:0000313" key="4">
    <source>
        <dbReference type="Proteomes" id="UP000693946"/>
    </source>
</evidence>
<keyword evidence="4" id="KW-1185">Reference proteome</keyword>
<keyword evidence="2" id="KW-0175">Coiled coil</keyword>
<dbReference type="GO" id="GO:0000981">
    <property type="term" value="F:DNA-binding transcription factor activity, RNA polymerase II-specific"/>
    <property type="evidence" value="ECO:0007669"/>
    <property type="project" value="TreeGrafter"/>
</dbReference>
<dbReference type="AlphaFoldDB" id="A0AAV6PQI2"/>
<dbReference type="PANTHER" id="PTHR19212:SF5">
    <property type="entry name" value="LEUCINE-RICH REPEAT FLIGHTLESS-INTERACTING PROTEIN 1"/>
    <property type="match status" value="1"/>
</dbReference>
<organism evidence="3 4">
    <name type="scientific">Solea senegalensis</name>
    <name type="common">Senegalese sole</name>
    <dbReference type="NCBI Taxonomy" id="28829"/>
    <lineage>
        <taxon>Eukaryota</taxon>
        <taxon>Metazoa</taxon>
        <taxon>Chordata</taxon>
        <taxon>Craniata</taxon>
        <taxon>Vertebrata</taxon>
        <taxon>Euteleostomi</taxon>
        <taxon>Actinopterygii</taxon>
        <taxon>Neopterygii</taxon>
        <taxon>Teleostei</taxon>
        <taxon>Neoteleostei</taxon>
        <taxon>Acanthomorphata</taxon>
        <taxon>Carangaria</taxon>
        <taxon>Pleuronectiformes</taxon>
        <taxon>Pleuronectoidei</taxon>
        <taxon>Soleidae</taxon>
        <taxon>Solea</taxon>
    </lineage>
</organism>
<accession>A0AAV6PQI2</accession>
<dbReference type="InterPro" id="IPR019139">
    <property type="entry name" value="LRRFIP1/2"/>
</dbReference>
<dbReference type="EMBL" id="JAGKHQ010000167">
    <property type="protein sequence ID" value="KAG7471673.1"/>
    <property type="molecule type" value="Genomic_DNA"/>
</dbReference>
<comment type="similarity">
    <text evidence="1">Belongs to the LRRFIP family.</text>
</comment>
<evidence type="ECO:0000256" key="1">
    <source>
        <dbReference type="ARBA" id="ARBA00008275"/>
    </source>
</evidence>
<gene>
    <name evidence="3" type="ORF">JOB18_013918</name>
</gene>
<evidence type="ECO:0000313" key="3">
    <source>
        <dbReference type="EMBL" id="KAG7471673.1"/>
    </source>
</evidence>
<sequence>MSVRACVCVAELQLKKLVDERLNLQDEVRHLRTQLNTDAVQQPQGGDVVDLDLQRDTNRLISELKFRLVRCEQEVTVLQHNVIRLEGQVTRYKSASEKSEMLEDELKLRAALDRVDELDASNSHLIKRLEKMKSNRSALLAQQ</sequence>
<name>A0AAV6PQI2_SOLSE</name>
<evidence type="ECO:0000256" key="2">
    <source>
        <dbReference type="ARBA" id="ARBA00023054"/>
    </source>
</evidence>
<dbReference type="PANTHER" id="PTHR19212">
    <property type="entry name" value="LEUCINE RICH REPEAT IN FLII INTERACTING PROTEIN"/>
    <property type="match status" value="1"/>
</dbReference>
<dbReference type="Proteomes" id="UP000693946">
    <property type="component" value="Unassembled WGS sequence"/>
</dbReference>
<proteinExistence type="inferred from homology"/>
<reference evidence="3 4" key="1">
    <citation type="journal article" date="2021" name="Sci. Rep.">
        <title>Chromosome anchoring in Senegalese sole (Solea senegalensis) reveals sex-associated markers and genome rearrangements in flatfish.</title>
        <authorList>
            <person name="Guerrero-Cozar I."/>
            <person name="Gomez-Garrido J."/>
            <person name="Berbel C."/>
            <person name="Martinez-Blanch J.F."/>
            <person name="Alioto T."/>
            <person name="Claros M.G."/>
            <person name="Gagnaire P.A."/>
            <person name="Manchado M."/>
        </authorList>
    </citation>
    <scope>NUCLEOTIDE SEQUENCE [LARGE SCALE GENOMIC DNA]</scope>
    <source>
        <strain evidence="3">Sse05_10M</strain>
    </source>
</reference>
<protein>
    <submittedName>
        <fullName evidence="3">Leucine-rich repeat flightless-interacting protein 2-like</fullName>
    </submittedName>
</protein>
<dbReference type="Pfam" id="PF09738">
    <property type="entry name" value="LRRFIP"/>
    <property type="match status" value="1"/>
</dbReference>
<dbReference type="GO" id="GO:0000978">
    <property type="term" value="F:RNA polymerase II cis-regulatory region sequence-specific DNA binding"/>
    <property type="evidence" value="ECO:0007669"/>
    <property type="project" value="TreeGrafter"/>
</dbReference>
<comment type="caution">
    <text evidence="3">The sequence shown here is derived from an EMBL/GenBank/DDBJ whole genome shotgun (WGS) entry which is preliminary data.</text>
</comment>